<evidence type="ECO:0000256" key="5">
    <source>
        <dbReference type="ARBA" id="ARBA00022989"/>
    </source>
</evidence>
<evidence type="ECO:0000256" key="1">
    <source>
        <dbReference type="ARBA" id="ARBA00004651"/>
    </source>
</evidence>
<keyword evidence="10" id="KW-1185">Reference proteome</keyword>
<dbReference type="InterPro" id="IPR028362">
    <property type="entry name" value="AlgI"/>
</dbReference>
<proteinExistence type="inferred from homology"/>
<dbReference type="InterPro" id="IPR004299">
    <property type="entry name" value="MBOAT_fam"/>
</dbReference>
<evidence type="ECO:0000313" key="10">
    <source>
        <dbReference type="Proteomes" id="UP000466848"/>
    </source>
</evidence>
<comment type="similarity">
    <text evidence="2 7">Belongs to the membrane-bound acyltransferase family.</text>
</comment>
<evidence type="ECO:0000256" key="6">
    <source>
        <dbReference type="ARBA" id="ARBA00023136"/>
    </source>
</evidence>
<dbReference type="PANTHER" id="PTHR13285">
    <property type="entry name" value="ACYLTRANSFERASE"/>
    <property type="match status" value="1"/>
</dbReference>
<dbReference type="PIRSF" id="PIRSF500217">
    <property type="entry name" value="AlgI"/>
    <property type="match status" value="1"/>
</dbReference>
<dbReference type="InterPro" id="IPR051085">
    <property type="entry name" value="MB_O-acyltransferase"/>
</dbReference>
<dbReference type="Pfam" id="PF03062">
    <property type="entry name" value="MBOAT"/>
    <property type="match status" value="1"/>
</dbReference>
<keyword evidence="5 8" id="KW-1133">Transmembrane helix</keyword>
<dbReference type="EMBL" id="CP048649">
    <property type="protein sequence ID" value="QIB70246.1"/>
    <property type="molecule type" value="Genomic_DNA"/>
</dbReference>
<feature type="transmembrane region" description="Helical" evidence="8">
    <location>
        <begin position="451"/>
        <end position="471"/>
    </location>
</feature>
<evidence type="ECO:0000313" key="9">
    <source>
        <dbReference type="EMBL" id="QIB70246.1"/>
    </source>
</evidence>
<dbReference type="PANTHER" id="PTHR13285:SF18">
    <property type="entry name" value="PROTEIN-CYSTEINE N-PALMITOYLTRANSFERASE RASP"/>
    <property type="match status" value="1"/>
</dbReference>
<feature type="transmembrane region" description="Helical" evidence="8">
    <location>
        <begin position="76"/>
        <end position="96"/>
    </location>
</feature>
<evidence type="ECO:0000256" key="2">
    <source>
        <dbReference type="ARBA" id="ARBA00010323"/>
    </source>
</evidence>
<keyword evidence="6 7" id="KW-0472">Membrane</keyword>
<keyword evidence="4 8" id="KW-0812">Transmembrane</keyword>
<gene>
    <name evidence="9" type="ORF">Ami103574_13510</name>
</gene>
<protein>
    <submittedName>
        <fullName evidence="9">MBOAT family protein</fullName>
    </submittedName>
</protein>
<dbReference type="Proteomes" id="UP000466848">
    <property type="component" value="Chromosome"/>
</dbReference>
<evidence type="ECO:0000256" key="4">
    <source>
        <dbReference type="ARBA" id="ARBA00022692"/>
    </source>
</evidence>
<sequence>MVFSSISFLIYFLPVVICLHFLAPASWKNPVLLLASLIFYAWGEPIYVFLMIFSILFNYGLSRWLDSSLRLRGRTAATKGIFAVSAVVNLGILGFFKYSDFLIENINLVFTTHLSVLELPLPVGISFYTFQLVSYTIDLYRGKVKPQRDLIAFGTYVAMFPQLVAGPIVRIQTIEEQLIHRPADLALFASGVRRFTVGLGKKVLLADNMGLLWGTISGSGPGELPVATAWLGALAFTMQIYFDFSGYSDMAIGLGRMFGFTFLENFNYPYVSKSVTEFWRRWHISLGSWFKEYVYIPLGGNRQGNGRQMLNILIVWGLTGLWHGASWNFVLWGLYFAVILVAEKLVIGQALEGFRERHPHLGSGVASLYTMGLVTVSWVIFAAEDMGWLGSYGASMAGLSGAGLADCRTWYLLSSNLLLLGACAIGATNFPARLWHRCLNRKGCDRSWGMILVENIALLLLFLVSFAYVVASTYKAFLYFRF</sequence>
<feature type="transmembrane region" description="Helical" evidence="8">
    <location>
        <begin position="6"/>
        <end position="24"/>
    </location>
</feature>
<feature type="transmembrane region" description="Helical" evidence="8">
    <location>
        <begin position="108"/>
        <end position="130"/>
    </location>
</feature>
<dbReference type="KEGG" id="abut:Ami103574_13510"/>
<evidence type="ECO:0000256" key="8">
    <source>
        <dbReference type="SAM" id="Phobius"/>
    </source>
</evidence>
<evidence type="ECO:0000256" key="7">
    <source>
        <dbReference type="PIRNR" id="PIRNR016636"/>
    </source>
</evidence>
<feature type="transmembrane region" description="Helical" evidence="8">
    <location>
        <begin position="410"/>
        <end position="430"/>
    </location>
</feature>
<accession>A0A858C195</accession>
<feature type="transmembrane region" description="Helical" evidence="8">
    <location>
        <begin position="150"/>
        <end position="171"/>
    </location>
</feature>
<dbReference type="PIRSF" id="PIRSF016636">
    <property type="entry name" value="AlgI_DltB"/>
    <property type="match status" value="1"/>
</dbReference>
<name>A0A858C195_9FIRM</name>
<dbReference type="GO" id="GO:0042121">
    <property type="term" value="P:alginic acid biosynthetic process"/>
    <property type="evidence" value="ECO:0007669"/>
    <property type="project" value="InterPro"/>
</dbReference>
<feature type="transmembrane region" description="Helical" evidence="8">
    <location>
        <begin position="31"/>
        <end position="56"/>
    </location>
</feature>
<organism evidence="9 10">
    <name type="scientific">Aminipila butyrica</name>
    <dbReference type="NCBI Taxonomy" id="433296"/>
    <lineage>
        <taxon>Bacteria</taxon>
        <taxon>Bacillati</taxon>
        <taxon>Bacillota</taxon>
        <taxon>Clostridia</taxon>
        <taxon>Peptostreptococcales</taxon>
        <taxon>Anaerovoracaceae</taxon>
        <taxon>Aminipila</taxon>
    </lineage>
</organism>
<evidence type="ECO:0000256" key="3">
    <source>
        <dbReference type="ARBA" id="ARBA00022475"/>
    </source>
</evidence>
<dbReference type="GO" id="GO:0005886">
    <property type="term" value="C:plasma membrane"/>
    <property type="evidence" value="ECO:0007669"/>
    <property type="project" value="UniProtKB-SubCell"/>
</dbReference>
<feature type="transmembrane region" description="Helical" evidence="8">
    <location>
        <begin position="363"/>
        <end position="383"/>
    </location>
</feature>
<dbReference type="AlphaFoldDB" id="A0A858C195"/>
<keyword evidence="7" id="KW-0012">Acyltransferase</keyword>
<comment type="subcellular location">
    <subcellularLocation>
        <location evidence="1">Cell membrane</location>
        <topology evidence="1">Multi-pass membrane protein</topology>
    </subcellularLocation>
</comment>
<dbReference type="RefSeq" id="WP_163067485.1">
    <property type="nucleotide sequence ID" value="NZ_CP048649.1"/>
</dbReference>
<keyword evidence="7" id="KW-0808">Transferase</keyword>
<dbReference type="GO" id="GO:0016746">
    <property type="term" value="F:acyltransferase activity"/>
    <property type="evidence" value="ECO:0007669"/>
    <property type="project" value="UniProtKB-KW"/>
</dbReference>
<keyword evidence="3 7" id="KW-1003">Cell membrane</keyword>
<dbReference type="InterPro" id="IPR024194">
    <property type="entry name" value="Ac/AlaTfrase_AlgI/DltB"/>
</dbReference>
<reference evidence="9 10" key="1">
    <citation type="submission" date="2020-02" db="EMBL/GenBank/DDBJ databases">
        <authorList>
            <person name="Kim Y.B."/>
            <person name="Roh S.W."/>
        </authorList>
    </citation>
    <scope>NUCLEOTIDE SEQUENCE [LARGE SCALE GENOMIC DNA]</scope>
    <source>
        <strain evidence="9 10">DSM 103574</strain>
    </source>
</reference>